<keyword evidence="1" id="KW-0472">Membrane</keyword>
<reference evidence="2 3" key="1">
    <citation type="submission" date="2020-09" db="EMBL/GenBank/DDBJ databases">
        <title>Complete genomes of bradyrhizobia occurring on native shrubby legumes in Australia.</title>
        <authorList>
            <person name="Lafay B."/>
        </authorList>
    </citation>
    <scope>NUCLEOTIDE SEQUENCE [LARGE SCALE GENOMIC DNA]</scope>
    <source>
        <strain evidence="2 3">BDV5040</strain>
    </source>
</reference>
<proteinExistence type="predicted"/>
<feature type="transmembrane region" description="Helical" evidence="1">
    <location>
        <begin position="29"/>
        <end position="47"/>
    </location>
</feature>
<name>A0A7S9DC28_9BRAD</name>
<dbReference type="RefSeq" id="WP_195804463.1">
    <property type="nucleotide sequence ID" value="NZ_CP061379.1"/>
</dbReference>
<evidence type="ECO:0000313" key="2">
    <source>
        <dbReference type="EMBL" id="QPF95000.1"/>
    </source>
</evidence>
<protein>
    <submittedName>
        <fullName evidence="2">Uncharacterized protein</fullName>
    </submittedName>
</protein>
<evidence type="ECO:0000313" key="3">
    <source>
        <dbReference type="Proteomes" id="UP000594621"/>
    </source>
</evidence>
<accession>A0A7S9DC28</accession>
<dbReference type="KEGG" id="bcou:IC761_17740"/>
<sequence>MQSRYWLAMLIGTTIGGFVPALWGGELLSYAGVLLSCVGGVVGLWIADRTR</sequence>
<gene>
    <name evidence="2" type="ORF">IC761_17740</name>
</gene>
<keyword evidence="1" id="KW-1133">Transmembrane helix</keyword>
<organism evidence="2 3">
    <name type="scientific">Bradyrhizobium commune</name>
    <dbReference type="NCBI Taxonomy" id="83627"/>
    <lineage>
        <taxon>Bacteria</taxon>
        <taxon>Pseudomonadati</taxon>
        <taxon>Pseudomonadota</taxon>
        <taxon>Alphaproteobacteria</taxon>
        <taxon>Hyphomicrobiales</taxon>
        <taxon>Nitrobacteraceae</taxon>
        <taxon>Bradyrhizobium</taxon>
    </lineage>
</organism>
<dbReference type="EMBL" id="CP061379">
    <property type="protein sequence ID" value="QPF95000.1"/>
    <property type="molecule type" value="Genomic_DNA"/>
</dbReference>
<dbReference type="Proteomes" id="UP000594621">
    <property type="component" value="Chromosome"/>
</dbReference>
<feature type="transmembrane region" description="Helical" evidence="1">
    <location>
        <begin position="5"/>
        <end position="23"/>
    </location>
</feature>
<keyword evidence="1" id="KW-0812">Transmembrane</keyword>
<dbReference type="AlphaFoldDB" id="A0A7S9DC28"/>
<evidence type="ECO:0000256" key="1">
    <source>
        <dbReference type="SAM" id="Phobius"/>
    </source>
</evidence>
<keyword evidence="3" id="KW-1185">Reference proteome</keyword>